<keyword evidence="19" id="KW-1185">Reference proteome</keyword>
<dbReference type="PANTHER" id="PTHR30153">
    <property type="entry name" value="REPLICATIVE DNA HELICASE DNAB"/>
    <property type="match status" value="1"/>
</dbReference>
<dbReference type="NCBIfam" id="TIGR00665">
    <property type="entry name" value="DnaB"/>
    <property type="match status" value="1"/>
</dbReference>
<dbReference type="InterPro" id="IPR007693">
    <property type="entry name" value="DNA_helicase_DnaB-like_N"/>
</dbReference>
<protein>
    <recommendedName>
        <fullName evidence="12 13">Replicative DNA helicase</fullName>
        <ecNumber evidence="12 13">5.6.2.3</ecNumber>
    </recommendedName>
</protein>
<sequence>MKTEQRRYNPAMNAPSDPQLDSLKVPPHSIEAEQSVLGGLLLDNAAWDRIADFINEHDFYRYDHRLIFHHIGRLISQAKPADVITVYEQLQAAGKAEEVGGLAYLNALAQNTPSAANIRRYAEIVRDRGVLRQLVTIADEISAGAFNPQGRDVRQLLDEAESKVFAIAEEGARGQKGFLEIQPLLTQVVERIDELYHRDNQNDITGVPTGFVDLDRMTSGMQPGDLIIVAGRPSMGKTAFSLNIGEHVAVEQGLPVAVFSMEMAGTQLAMRMLGSVGRLDQHRLRTGRLLDEDWPRLTHAIQKMNDAQLFIDETPALNPMELRARSRRLARQCGQLGLIIIDYLQLMSGSGGGGENRATEISEISRSLKGLAKELNCPVIALSQLNRSLEQRPNKRPVMSDLRESGAIEQDADVILFIYRDQVYNPDSPDKGTAEIIIGKQRNGPIGTVRLTFLGEYTKFDNFTGGNAFFDNDT</sequence>
<dbReference type="AlphaFoldDB" id="A0AAD2EJ68"/>
<dbReference type="CDD" id="cd00984">
    <property type="entry name" value="DnaB_C"/>
    <property type="match status" value="1"/>
</dbReference>
<evidence type="ECO:0000313" key="16">
    <source>
        <dbReference type="EMBL" id="CAJ0688765.1"/>
    </source>
</evidence>
<dbReference type="NCBIfam" id="NF004384">
    <property type="entry name" value="PRK05748.1"/>
    <property type="match status" value="1"/>
</dbReference>
<dbReference type="GO" id="GO:1990077">
    <property type="term" value="C:primosome complex"/>
    <property type="evidence" value="ECO:0007669"/>
    <property type="project" value="UniProtKB-UniRule"/>
</dbReference>
<feature type="domain" description="SF4 helicase" evidence="15">
    <location>
        <begin position="200"/>
        <end position="467"/>
    </location>
</feature>
<dbReference type="InterPro" id="IPR007692">
    <property type="entry name" value="DNA_helicase_DnaB"/>
</dbReference>
<evidence type="ECO:0000256" key="1">
    <source>
        <dbReference type="ARBA" id="ARBA00008428"/>
    </source>
</evidence>
<dbReference type="SUPFAM" id="SSF48024">
    <property type="entry name" value="N-terminal domain of DnaB helicase"/>
    <property type="match status" value="1"/>
</dbReference>
<dbReference type="Pfam" id="PF00772">
    <property type="entry name" value="DnaB"/>
    <property type="match status" value="1"/>
</dbReference>
<evidence type="ECO:0000259" key="15">
    <source>
        <dbReference type="PROSITE" id="PS51199"/>
    </source>
</evidence>
<dbReference type="GO" id="GO:0005829">
    <property type="term" value="C:cytosol"/>
    <property type="evidence" value="ECO:0007669"/>
    <property type="project" value="TreeGrafter"/>
</dbReference>
<keyword evidence="5 13" id="KW-0378">Hydrolase</keyword>
<dbReference type="InterPro" id="IPR027417">
    <property type="entry name" value="P-loop_NTPase"/>
</dbReference>
<evidence type="ECO:0000256" key="10">
    <source>
        <dbReference type="ARBA" id="ARBA00044932"/>
    </source>
</evidence>
<dbReference type="EMBL" id="CAUDKV010000002">
    <property type="protein sequence ID" value="CAJ0851713.1"/>
    <property type="molecule type" value="Genomic_DNA"/>
</dbReference>
<keyword evidence="8 13" id="KW-0238">DNA-binding</keyword>
<evidence type="ECO:0000256" key="3">
    <source>
        <dbReference type="ARBA" id="ARBA00022705"/>
    </source>
</evidence>
<keyword evidence="7 13" id="KW-0067">ATP-binding</keyword>
<dbReference type="GO" id="GO:0042802">
    <property type="term" value="F:identical protein binding"/>
    <property type="evidence" value="ECO:0007669"/>
    <property type="project" value="UniProtKB-ARBA"/>
</dbReference>
<dbReference type="SMART" id="SM00382">
    <property type="entry name" value="AAA"/>
    <property type="match status" value="1"/>
</dbReference>
<evidence type="ECO:0000256" key="13">
    <source>
        <dbReference type="RuleBase" id="RU362085"/>
    </source>
</evidence>
<keyword evidence="6 13" id="KW-0347">Helicase</keyword>
<evidence type="ECO:0000256" key="2">
    <source>
        <dbReference type="ARBA" id="ARBA00022515"/>
    </source>
</evidence>
<dbReference type="Gene3D" id="1.10.860.10">
    <property type="entry name" value="DNAb Helicase, Chain A"/>
    <property type="match status" value="1"/>
</dbReference>
<reference evidence="16 19" key="1">
    <citation type="submission" date="2023-07" db="EMBL/GenBank/DDBJ databases">
        <authorList>
            <person name="Peeters C."/>
        </authorList>
    </citation>
    <scope>NUCLEOTIDE SEQUENCE</scope>
    <source>
        <strain evidence="17 19">R-77569</strain>
        <strain evidence="16">R-77591</strain>
    </source>
</reference>
<evidence type="ECO:0000313" key="18">
    <source>
        <dbReference type="Proteomes" id="UP001190002"/>
    </source>
</evidence>
<dbReference type="InterPro" id="IPR003593">
    <property type="entry name" value="AAA+_ATPase"/>
</dbReference>
<dbReference type="NCBIfam" id="NF005424">
    <property type="entry name" value="PRK07004.1"/>
    <property type="match status" value="1"/>
</dbReference>
<dbReference type="GO" id="GO:0006269">
    <property type="term" value="P:DNA replication, synthesis of primer"/>
    <property type="evidence" value="ECO:0007669"/>
    <property type="project" value="UniProtKB-UniRule"/>
</dbReference>
<dbReference type="InterPro" id="IPR016136">
    <property type="entry name" value="DNA_helicase_N/primase_C"/>
</dbReference>
<dbReference type="GO" id="GO:0043139">
    <property type="term" value="F:5'-3' DNA helicase activity"/>
    <property type="evidence" value="ECO:0007669"/>
    <property type="project" value="UniProtKB-EC"/>
</dbReference>
<keyword evidence="4 13" id="KW-0547">Nucleotide-binding</keyword>
<dbReference type="Proteomes" id="UP001190452">
    <property type="component" value="Unassembled WGS sequence"/>
</dbReference>
<organism evidence="16 18">
    <name type="scientific">Ralstonia mannitolilytica</name>
    <dbReference type="NCBI Taxonomy" id="105219"/>
    <lineage>
        <taxon>Bacteria</taxon>
        <taxon>Pseudomonadati</taxon>
        <taxon>Pseudomonadota</taxon>
        <taxon>Betaproteobacteria</taxon>
        <taxon>Burkholderiales</taxon>
        <taxon>Burkholderiaceae</taxon>
        <taxon>Ralstonia</taxon>
    </lineage>
</organism>
<evidence type="ECO:0000256" key="12">
    <source>
        <dbReference type="NCBIfam" id="TIGR00665"/>
    </source>
</evidence>
<dbReference type="InterPro" id="IPR036185">
    <property type="entry name" value="DNA_heli_DnaB-like_N_sf"/>
</dbReference>
<comment type="caution">
    <text evidence="16">The sequence shown here is derived from an EMBL/GenBank/DDBJ whole genome shotgun (WGS) entry which is preliminary data.</text>
</comment>
<dbReference type="Proteomes" id="UP001190002">
    <property type="component" value="Unassembled WGS sequence"/>
</dbReference>
<evidence type="ECO:0000256" key="9">
    <source>
        <dbReference type="ARBA" id="ARBA00023235"/>
    </source>
</evidence>
<dbReference type="GO" id="GO:0016787">
    <property type="term" value="F:hydrolase activity"/>
    <property type="evidence" value="ECO:0007669"/>
    <property type="project" value="UniProtKB-KW"/>
</dbReference>
<dbReference type="SUPFAM" id="SSF52540">
    <property type="entry name" value="P-loop containing nucleoside triphosphate hydrolases"/>
    <property type="match status" value="1"/>
</dbReference>
<keyword evidence="9" id="KW-0413">Isomerase</keyword>
<evidence type="ECO:0000313" key="17">
    <source>
        <dbReference type="EMBL" id="CAJ0851713.1"/>
    </source>
</evidence>
<dbReference type="FunFam" id="1.10.860.10:FF:000001">
    <property type="entry name" value="Replicative DNA helicase"/>
    <property type="match status" value="1"/>
</dbReference>
<dbReference type="GO" id="GO:0003677">
    <property type="term" value="F:DNA binding"/>
    <property type="evidence" value="ECO:0007669"/>
    <property type="project" value="UniProtKB-UniRule"/>
</dbReference>
<dbReference type="EC" id="5.6.2.3" evidence="12 13"/>
<comment type="catalytic activity">
    <reaction evidence="11 13">
        <text>ATP + H2O = ADP + phosphate + H(+)</text>
        <dbReference type="Rhea" id="RHEA:13065"/>
        <dbReference type="ChEBI" id="CHEBI:15377"/>
        <dbReference type="ChEBI" id="CHEBI:15378"/>
        <dbReference type="ChEBI" id="CHEBI:30616"/>
        <dbReference type="ChEBI" id="CHEBI:43474"/>
        <dbReference type="ChEBI" id="CHEBI:456216"/>
        <dbReference type="EC" id="5.6.2.3"/>
    </reaction>
</comment>
<evidence type="ECO:0000256" key="11">
    <source>
        <dbReference type="ARBA" id="ARBA00048954"/>
    </source>
</evidence>
<evidence type="ECO:0000256" key="6">
    <source>
        <dbReference type="ARBA" id="ARBA00022806"/>
    </source>
</evidence>
<dbReference type="EMBL" id="CATVXE010000014">
    <property type="protein sequence ID" value="CAJ0688765.1"/>
    <property type="molecule type" value="Genomic_DNA"/>
</dbReference>
<dbReference type="Gene3D" id="3.40.50.300">
    <property type="entry name" value="P-loop containing nucleotide triphosphate hydrolases"/>
    <property type="match status" value="1"/>
</dbReference>
<evidence type="ECO:0000256" key="8">
    <source>
        <dbReference type="ARBA" id="ARBA00023125"/>
    </source>
</evidence>
<name>A0AAD2EJ68_9RALS</name>
<evidence type="ECO:0000313" key="19">
    <source>
        <dbReference type="Proteomes" id="UP001190452"/>
    </source>
</evidence>
<dbReference type="PROSITE" id="PS51199">
    <property type="entry name" value="SF4_HELICASE"/>
    <property type="match status" value="1"/>
</dbReference>
<dbReference type="FunFam" id="3.40.50.300:FF:000076">
    <property type="entry name" value="Replicative DNA helicase"/>
    <property type="match status" value="1"/>
</dbReference>
<evidence type="ECO:0000256" key="5">
    <source>
        <dbReference type="ARBA" id="ARBA00022801"/>
    </source>
</evidence>
<dbReference type="GO" id="GO:0005524">
    <property type="term" value="F:ATP binding"/>
    <property type="evidence" value="ECO:0007669"/>
    <property type="project" value="UniProtKB-UniRule"/>
</dbReference>
<keyword evidence="2 13" id="KW-0639">Primosome</keyword>
<gene>
    <name evidence="16" type="primary">dnaB_1</name>
    <name evidence="17" type="synonym">dnaB</name>
    <name evidence="17" type="ORF">R77569_00520</name>
    <name evidence="16" type="ORF">R77591_03305</name>
</gene>
<dbReference type="Pfam" id="PF03796">
    <property type="entry name" value="DnaB_C"/>
    <property type="match status" value="1"/>
</dbReference>
<evidence type="ECO:0000256" key="7">
    <source>
        <dbReference type="ARBA" id="ARBA00022840"/>
    </source>
</evidence>
<evidence type="ECO:0000256" key="14">
    <source>
        <dbReference type="SAM" id="MobiDB-lite"/>
    </source>
</evidence>
<feature type="region of interest" description="Disordered" evidence="14">
    <location>
        <begin position="1"/>
        <end position="22"/>
    </location>
</feature>
<dbReference type="PANTHER" id="PTHR30153:SF2">
    <property type="entry name" value="REPLICATIVE DNA HELICASE"/>
    <property type="match status" value="1"/>
</dbReference>
<accession>A0AAD2EJ68</accession>
<proteinExistence type="inferred from homology"/>
<dbReference type="InterPro" id="IPR007694">
    <property type="entry name" value="DNA_helicase_DnaB-like_C"/>
</dbReference>
<comment type="similarity">
    <text evidence="1 13">Belongs to the helicase family. DnaB subfamily.</text>
</comment>
<evidence type="ECO:0000256" key="4">
    <source>
        <dbReference type="ARBA" id="ARBA00022741"/>
    </source>
</evidence>
<comment type="function">
    <text evidence="10 13">The main replicative DNA helicase, it participates in initiation and elongation during chromosome replication. Travels ahead of the DNA replisome, separating dsDNA into templates for DNA synthesis. A processive ATP-dependent 5'-3' DNA helicase it has DNA-dependent ATPase activity.</text>
</comment>
<keyword evidence="3 13" id="KW-0235">DNA replication</keyword>